<evidence type="ECO:0000256" key="3">
    <source>
        <dbReference type="ARBA" id="ARBA00022602"/>
    </source>
</evidence>
<evidence type="ECO:0000256" key="6">
    <source>
        <dbReference type="ARBA" id="ARBA00022737"/>
    </source>
</evidence>
<accession>K0R1X6</accession>
<dbReference type="InterPro" id="IPR045089">
    <property type="entry name" value="PGGT1B-like"/>
</dbReference>
<gene>
    <name evidence="9" type="ORF">THAOC_36403</name>
</gene>
<keyword evidence="4" id="KW-0808">Transferase</keyword>
<proteinExistence type="inferred from homology"/>
<dbReference type="InterPro" id="IPR001330">
    <property type="entry name" value="Prenyltrans"/>
</dbReference>
<dbReference type="EMBL" id="AGNL01048930">
    <property type="protein sequence ID" value="EJK45014.1"/>
    <property type="molecule type" value="Genomic_DNA"/>
</dbReference>
<keyword evidence="6" id="KW-0677">Repeat</keyword>
<evidence type="ECO:0000256" key="7">
    <source>
        <dbReference type="ARBA" id="ARBA00022833"/>
    </source>
</evidence>
<keyword evidence="5" id="KW-0479">Metal-binding</keyword>
<keyword evidence="7" id="KW-0862">Zinc</keyword>
<dbReference type="PANTHER" id="PTHR11774">
    <property type="entry name" value="GERANYLGERANYL TRANSFERASE TYPE BETA SUBUNIT"/>
    <property type="match status" value="1"/>
</dbReference>
<evidence type="ECO:0000256" key="4">
    <source>
        <dbReference type="ARBA" id="ARBA00022679"/>
    </source>
</evidence>
<dbReference type="GO" id="GO:0004662">
    <property type="term" value="F:CAAX-protein geranylgeranyltransferase activity"/>
    <property type="evidence" value="ECO:0007669"/>
    <property type="project" value="TreeGrafter"/>
</dbReference>
<dbReference type="SUPFAM" id="SSF48239">
    <property type="entry name" value="Terpenoid cyclases/Protein prenyltransferases"/>
    <property type="match status" value="1"/>
</dbReference>
<evidence type="ECO:0000256" key="5">
    <source>
        <dbReference type="ARBA" id="ARBA00022723"/>
    </source>
</evidence>
<evidence type="ECO:0000256" key="2">
    <source>
        <dbReference type="ARBA" id="ARBA00010497"/>
    </source>
</evidence>
<evidence type="ECO:0000259" key="8">
    <source>
        <dbReference type="Pfam" id="PF00432"/>
    </source>
</evidence>
<evidence type="ECO:0000256" key="1">
    <source>
        <dbReference type="ARBA" id="ARBA00001947"/>
    </source>
</evidence>
<protein>
    <recommendedName>
        <fullName evidence="8">Prenyltransferase alpha-alpha toroid domain-containing protein</fullName>
    </recommendedName>
</protein>
<dbReference type="Gene3D" id="1.50.10.20">
    <property type="match status" value="1"/>
</dbReference>
<dbReference type="OrthoDB" id="24893at2759"/>
<dbReference type="InterPro" id="IPR008930">
    <property type="entry name" value="Terpenoid_cyclase/PrenylTrfase"/>
</dbReference>
<comment type="caution">
    <text evidence="9">The sequence shown here is derived from an EMBL/GenBank/DDBJ whole genome shotgun (WGS) entry which is preliminary data.</text>
</comment>
<keyword evidence="3" id="KW-0637">Prenyltransferase</keyword>
<dbReference type="Pfam" id="PF00432">
    <property type="entry name" value="Prenyltrans"/>
    <property type="match status" value="1"/>
</dbReference>
<name>K0R1X6_THAOC</name>
<evidence type="ECO:0000313" key="10">
    <source>
        <dbReference type="Proteomes" id="UP000266841"/>
    </source>
</evidence>
<sequence>MRKFERRRHVRYFAAYLRNLPRQYSSADTTRLSLVHFCLQALDILGCLPGDGPETCGEVGSGDVYIDRGPIVEWIYSLQTLPVRSVDEASERIRGGGFKGGTYLGPIDDGDGGNGASHPRHPYDHSHLAMTYVAICSLRALGDDLSRVDAEAVLGTIRSLQREDGSFDAVSATADGGSDLEEGEARDLRFMYTAIATWYLLTRAGCSGGPATKEIDAEGDDRTIRTINIEAATEYIISCMAYDGSLALTPHGREGHGGSTLCGVASLRLMGVLDEVAHRLDGWKCDLVYWCVSRQYPLPSDRRDRGGEGKSAFEYDGYAGAGMQGRPNKLEDTCYSYWIGGTLHLLGESRLLNGQALREYVLSCQSPYGGFGKTVGAMPDLLHSYYSLAWLSLSNEGGCCDDELHAPGEDDAETIESIGRLRELDCALGIAKR</sequence>
<comment type="cofactor">
    <cofactor evidence="1">
        <name>Zn(2+)</name>
        <dbReference type="ChEBI" id="CHEBI:29105"/>
    </cofactor>
</comment>
<dbReference type="GO" id="GO:0005953">
    <property type="term" value="C:CAAX-protein geranylgeranyltransferase complex"/>
    <property type="evidence" value="ECO:0007669"/>
    <property type="project" value="TreeGrafter"/>
</dbReference>
<reference evidence="9 10" key="1">
    <citation type="journal article" date="2012" name="Genome Biol.">
        <title>Genome and low-iron response of an oceanic diatom adapted to chronic iron limitation.</title>
        <authorList>
            <person name="Lommer M."/>
            <person name="Specht M."/>
            <person name="Roy A.S."/>
            <person name="Kraemer L."/>
            <person name="Andreson R."/>
            <person name="Gutowska M.A."/>
            <person name="Wolf J."/>
            <person name="Bergner S.V."/>
            <person name="Schilhabel M.B."/>
            <person name="Klostermeier U.C."/>
            <person name="Beiko R.G."/>
            <person name="Rosenstiel P."/>
            <person name="Hippler M."/>
            <person name="Laroche J."/>
        </authorList>
    </citation>
    <scope>NUCLEOTIDE SEQUENCE [LARGE SCALE GENOMIC DNA]</scope>
    <source>
        <strain evidence="9 10">CCMP1005</strain>
    </source>
</reference>
<organism evidence="9 10">
    <name type="scientific">Thalassiosira oceanica</name>
    <name type="common">Marine diatom</name>
    <dbReference type="NCBI Taxonomy" id="159749"/>
    <lineage>
        <taxon>Eukaryota</taxon>
        <taxon>Sar</taxon>
        <taxon>Stramenopiles</taxon>
        <taxon>Ochrophyta</taxon>
        <taxon>Bacillariophyta</taxon>
        <taxon>Coscinodiscophyceae</taxon>
        <taxon>Thalassiosirophycidae</taxon>
        <taxon>Thalassiosirales</taxon>
        <taxon>Thalassiosiraceae</taxon>
        <taxon>Thalassiosira</taxon>
    </lineage>
</organism>
<comment type="similarity">
    <text evidence="2">Belongs to the protein prenyltransferase subunit beta family.</text>
</comment>
<keyword evidence="10" id="KW-1185">Reference proteome</keyword>
<feature type="domain" description="Prenyltransferase alpha-alpha toroid" evidence="8">
    <location>
        <begin position="4"/>
        <end position="408"/>
    </location>
</feature>
<evidence type="ECO:0000313" key="9">
    <source>
        <dbReference type="EMBL" id="EJK45014.1"/>
    </source>
</evidence>
<dbReference type="OMA" id="RWCLMRQ"/>
<dbReference type="PANTHER" id="PTHR11774:SF4">
    <property type="entry name" value="GERANYLGERANYL TRANSFERASE TYPE-1 SUBUNIT BETA"/>
    <property type="match status" value="1"/>
</dbReference>
<dbReference type="AlphaFoldDB" id="K0R1X6"/>
<dbReference type="Proteomes" id="UP000266841">
    <property type="component" value="Unassembled WGS sequence"/>
</dbReference>
<dbReference type="eggNOG" id="KOG0367">
    <property type="taxonomic scope" value="Eukaryota"/>
</dbReference>
<dbReference type="GO" id="GO:0046872">
    <property type="term" value="F:metal ion binding"/>
    <property type="evidence" value="ECO:0007669"/>
    <property type="project" value="UniProtKB-KW"/>
</dbReference>